<dbReference type="EMBL" id="BAABFB010000075">
    <property type="protein sequence ID" value="GAA4489514.1"/>
    <property type="molecule type" value="Genomic_DNA"/>
</dbReference>
<name>A0ABP8PQ18_9NOCA</name>
<sequence length="120" mass="12933">MVMEHFDVTTQSFPRSAALTRACPGERIADSAAIRSTDVDLGHSTFRTLENASTSPLSEKQAADLGRLVRRIVNSPMGLPGGFDTVEDLCRTHLAAQLAAPSAEQARAGVQRTLERLRKG</sequence>
<accession>A0ABP8PQ18</accession>
<comment type="caution">
    <text evidence="1">The sequence shown here is derived from an EMBL/GenBank/DDBJ whole genome shotgun (WGS) entry which is preliminary data.</text>
</comment>
<protein>
    <submittedName>
        <fullName evidence="1">Uncharacterized protein</fullName>
    </submittedName>
</protein>
<evidence type="ECO:0000313" key="1">
    <source>
        <dbReference type="EMBL" id="GAA4489514.1"/>
    </source>
</evidence>
<gene>
    <name evidence="1" type="ORF">GCM10023094_51250</name>
</gene>
<evidence type="ECO:0000313" key="2">
    <source>
        <dbReference type="Proteomes" id="UP001501183"/>
    </source>
</evidence>
<reference evidence="2" key="1">
    <citation type="journal article" date="2019" name="Int. J. Syst. Evol. Microbiol.">
        <title>The Global Catalogue of Microorganisms (GCM) 10K type strain sequencing project: providing services to taxonomists for standard genome sequencing and annotation.</title>
        <authorList>
            <consortium name="The Broad Institute Genomics Platform"/>
            <consortium name="The Broad Institute Genome Sequencing Center for Infectious Disease"/>
            <person name="Wu L."/>
            <person name="Ma J."/>
        </authorList>
    </citation>
    <scope>NUCLEOTIDE SEQUENCE [LARGE SCALE GENOMIC DNA]</scope>
    <source>
        <strain evidence="2">JCM 32206</strain>
    </source>
</reference>
<proteinExistence type="predicted"/>
<organism evidence="1 2">
    <name type="scientific">Rhodococcus olei</name>
    <dbReference type="NCBI Taxonomy" id="2161675"/>
    <lineage>
        <taxon>Bacteria</taxon>
        <taxon>Bacillati</taxon>
        <taxon>Actinomycetota</taxon>
        <taxon>Actinomycetes</taxon>
        <taxon>Mycobacteriales</taxon>
        <taxon>Nocardiaceae</taxon>
        <taxon>Rhodococcus</taxon>
    </lineage>
</organism>
<keyword evidence="2" id="KW-1185">Reference proteome</keyword>
<dbReference type="Proteomes" id="UP001501183">
    <property type="component" value="Unassembled WGS sequence"/>
</dbReference>